<feature type="transmembrane region" description="Helical" evidence="1">
    <location>
        <begin position="159"/>
        <end position="176"/>
    </location>
</feature>
<dbReference type="SUPFAM" id="SSF50952">
    <property type="entry name" value="Soluble quinoprotein glucose dehydrogenase"/>
    <property type="match status" value="1"/>
</dbReference>
<dbReference type="AlphaFoldDB" id="A0A7C9K5B3"/>
<keyword evidence="1" id="KW-1133">Transmembrane helix</keyword>
<dbReference type="EMBL" id="JAAEHK010000011">
    <property type="protein sequence ID" value="NDL70742.1"/>
    <property type="molecule type" value="Genomic_DNA"/>
</dbReference>
<reference evidence="3 4" key="1">
    <citation type="submission" date="2020-01" db="EMBL/GenBank/DDBJ databases">
        <title>Whole genome sequencing of Halomonas alkaliphila strain LS44.</title>
        <authorList>
            <person name="Kumar S."/>
            <person name="Paul D."/>
            <person name="Shouche Y."/>
            <person name="Suryavanshi M.V."/>
        </authorList>
    </citation>
    <scope>NUCLEOTIDE SEQUENCE [LARGE SCALE GENOMIC DNA]</scope>
    <source>
        <strain evidence="3 4">LS44</strain>
    </source>
</reference>
<feature type="transmembrane region" description="Helical" evidence="1">
    <location>
        <begin position="129"/>
        <end position="147"/>
    </location>
</feature>
<dbReference type="RefSeq" id="WP_162218632.1">
    <property type="nucleotide sequence ID" value="NZ_JAAEHK010000011.1"/>
</dbReference>
<keyword evidence="1" id="KW-0472">Membrane</keyword>
<dbReference type="Proteomes" id="UP000480312">
    <property type="component" value="Unassembled WGS sequence"/>
</dbReference>
<evidence type="ECO:0000313" key="3">
    <source>
        <dbReference type="EMBL" id="NDL70742.1"/>
    </source>
</evidence>
<dbReference type="OrthoDB" id="9770043at2"/>
<gene>
    <name evidence="3" type="ORF">GPL32_09540</name>
</gene>
<name>A0A7C9K5B3_9GAMM</name>
<protein>
    <submittedName>
        <fullName evidence="3">PQQ-dependent sugar dehydrogenase</fullName>
    </submittedName>
</protein>
<feature type="transmembrane region" description="Helical" evidence="1">
    <location>
        <begin position="90"/>
        <end position="109"/>
    </location>
</feature>
<dbReference type="InterPro" id="IPR012938">
    <property type="entry name" value="Glc/Sorbosone_DH"/>
</dbReference>
<organism evidence="3 4">
    <name type="scientific">Vreelandella alkaliphila</name>
    <dbReference type="NCBI Taxonomy" id="272774"/>
    <lineage>
        <taxon>Bacteria</taxon>
        <taxon>Pseudomonadati</taxon>
        <taxon>Pseudomonadota</taxon>
        <taxon>Gammaproteobacteria</taxon>
        <taxon>Oceanospirillales</taxon>
        <taxon>Halomonadaceae</taxon>
        <taxon>Vreelandella</taxon>
    </lineage>
</organism>
<dbReference type="InterPro" id="IPR011042">
    <property type="entry name" value="6-blade_b-propeller_TolB-like"/>
</dbReference>
<accession>A0A7C9K5B3</accession>
<dbReference type="Gene3D" id="2.120.10.30">
    <property type="entry name" value="TolB, C-terminal domain"/>
    <property type="match status" value="1"/>
</dbReference>
<feature type="transmembrane region" description="Helical" evidence="1">
    <location>
        <begin position="7"/>
        <end position="28"/>
    </location>
</feature>
<comment type="caution">
    <text evidence="3">The sequence shown here is derived from an EMBL/GenBank/DDBJ whole genome shotgun (WGS) entry which is preliminary data.</text>
</comment>
<keyword evidence="1" id="KW-0812">Transmembrane</keyword>
<dbReference type="PANTHER" id="PTHR19328:SF75">
    <property type="entry name" value="ALDOSE SUGAR DEHYDROGENASE YLII"/>
    <property type="match status" value="1"/>
</dbReference>
<proteinExistence type="predicted"/>
<feature type="domain" description="Glucose/Sorbosone dehydrogenase" evidence="2">
    <location>
        <begin position="201"/>
        <end position="531"/>
    </location>
</feature>
<dbReference type="PANTHER" id="PTHR19328">
    <property type="entry name" value="HEDGEHOG-INTERACTING PROTEIN"/>
    <property type="match status" value="1"/>
</dbReference>
<evidence type="ECO:0000256" key="1">
    <source>
        <dbReference type="SAM" id="Phobius"/>
    </source>
</evidence>
<dbReference type="Pfam" id="PF07995">
    <property type="entry name" value="GSDH"/>
    <property type="match status" value="1"/>
</dbReference>
<evidence type="ECO:0000259" key="2">
    <source>
        <dbReference type="Pfam" id="PF07995"/>
    </source>
</evidence>
<sequence length="539" mass="58236">MTQQPSWVMVILRFLIALLVGVVLGSIVQTQFNLAALQSMGVEIPLGLRIVSTREDLIHFGPVYAMLFSVGFVLSQAAAMLVSRWIGRKWLAPLCAGAGAIGLLITLLLVNRIAPMPTLIAATRETTGLLAMLVTAGIAGLLFGLLCSQTASSASLRGFASMTLAVGGVGLSGYFHEAQAQSQSASASELPYRIETVAEGLEHPWSLAFLPDGRMLVTERPGRLRLLSAEGDTLVESLSGLPPVYASGQAGLFEVLLSPQFEQNQQLFISYACGDWDANHTCLAYGTLTDSGLEAVTEIFRMKPAKHGDAHYGGRLAWLPDDTLMLTLGDGFDYREQAQSLKNHIGSIVRLNADGSVPDDNPLVGREDAQSEIYSYGHRNVQGLVFDENNQRLIAHEHGPRGGDELNIIEVGANYGWPIATGGLDYTGARVTPFSEYPGTVSPILEWTPSIAPSGMAIYNGELFPLWRGDLLIGALVNKEVRRVRLSDDGAHAEDVEGLFGELEERIRDVRIGPEGAVYLLTDSPEGRVLRVLPQENRT</sequence>
<evidence type="ECO:0000313" key="4">
    <source>
        <dbReference type="Proteomes" id="UP000480312"/>
    </source>
</evidence>
<feature type="transmembrane region" description="Helical" evidence="1">
    <location>
        <begin position="63"/>
        <end position="83"/>
    </location>
</feature>
<dbReference type="InterPro" id="IPR011041">
    <property type="entry name" value="Quinoprot_gluc/sorb_DH_b-prop"/>
</dbReference>